<dbReference type="Pfam" id="PF07873">
    <property type="entry name" value="YabP"/>
    <property type="match status" value="1"/>
</dbReference>
<name>A0A9D1CGX8_9FIRM</name>
<evidence type="ECO:0000313" key="2">
    <source>
        <dbReference type="Proteomes" id="UP000886879"/>
    </source>
</evidence>
<comment type="caution">
    <text evidence="1">The sequence shown here is derived from an EMBL/GenBank/DDBJ whole genome shotgun (WGS) entry which is preliminary data.</text>
</comment>
<dbReference type="EMBL" id="DVFO01000087">
    <property type="protein sequence ID" value="HIQ61491.1"/>
    <property type="molecule type" value="Genomic_DNA"/>
</dbReference>
<organism evidence="1 2">
    <name type="scientific">Candidatus Enterenecus faecium</name>
    <dbReference type="NCBI Taxonomy" id="2840780"/>
    <lineage>
        <taxon>Bacteria</taxon>
        <taxon>Bacillati</taxon>
        <taxon>Bacillota</taxon>
        <taxon>Clostridia</taxon>
        <taxon>Eubacteriales</taxon>
        <taxon>Candidatus Enterenecus</taxon>
    </lineage>
</organism>
<dbReference type="Proteomes" id="UP000886879">
    <property type="component" value="Unassembled WGS sequence"/>
</dbReference>
<reference evidence="1" key="2">
    <citation type="journal article" date="2021" name="PeerJ">
        <title>Extensive microbial diversity within the chicken gut microbiome revealed by metagenomics and culture.</title>
        <authorList>
            <person name="Gilroy R."/>
            <person name="Ravi A."/>
            <person name="Getino M."/>
            <person name="Pursley I."/>
            <person name="Horton D.L."/>
            <person name="Alikhan N.F."/>
            <person name="Baker D."/>
            <person name="Gharbi K."/>
            <person name="Hall N."/>
            <person name="Watson M."/>
            <person name="Adriaenssens E.M."/>
            <person name="Foster-Nyarko E."/>
            <person name="Jarju S."/>
            <person name="Secka A."/>
            <person name="Antonio M."/>
            <person name="Oren A."/>
            <person name="Chaudhuri R.R."/>
            <person name="La Ragione R."/>
            <person name="Hildebrand F."/>
            <person name="Pallen M.J."/>
        </authorList>
    </citation>
    <scope>NUCLEOTIDE SEQUENCE</scope>
    <source>
        <strain evidence="1">ChiGjej2B2-12916</strain>
    </source>
</reference>
<gene>
    <name evidence="1" type="ORF">IAD31_07880</name>
</gene>
<sequence>MEKKQSLLERASRLLDVPGDVLAGLPRLELIGDGELRMEPHRGILAYGPEEIHISAGKLLVMVKGEGLELRAMNPTQLLITGRITAVELTR</sequence>
<proteinExistence type="predicted"/>
<reference evidence="1" key="1">
    <citation type="submission" date="2020-10" db="EMBL/GenBank/DDBJ databases">
        <authorList>
            <person name="Gilroy R."/>
        </authorList>
    </citation>
    <scope>NUCLEOTIDE SEQUENCE</scope>
    <source>
        <strain evidence="1">ChiGjej2B2-12916</strain>
    </source>
</reference>
<evidence type="ECO:0000313" key="1">
    <source>
        <dbReference type="EMBL" id="HIQ61491.1"/>
    </source>
</evidence>
<accession>A0A9D1CGX8</accession>
<protein>
    <submittedName>
        <fullName evidence="1">Sporulation protein</fullName>
    </submittedName>
</protein>
<dbReference type="InterPro" id="IPR022476">
    <property type="entry name" value="Spore_YabP/YqfC"/>
</dbReference>
<dbReference type="AlphaFoldDB" id="A0A9D1CGX8"/>